<dbReference type="InterPro" id="IPR036236">
    <property type="entry name" value="Znf_C2H2_sf"/>
</dbReference>
<evidence type="ECO:0000256" key="6">
    <source>
        <dbReference type="ARBA" id="ARBA00023163"/>
    </source>
</evidence>
<dbReference type="InterPro" id="IPR055186">
    <property type="entry name" value="C2H2-2nd_BIRD-IDD"/>
</dbReference>
<dbReference type="GO" id="GO:0008270">
    <property type="term" value="F:zinc ion binding"/>
    <property type="evidence" value="ECO:0007669"/>
    <property type="project" value="UniProtKB-KW"/>
</dbReference>
<dbReference type="InterPro" id="IPR055185">
    <property type="entry name" value="C2CH-4th_BIRD-IDD"/>
</dbReference>
<dbReference type="GO" id="GO:0003700">
    <property type="term" value="F:DNA-binding transcription factor activity"/>
    <property type="evidence" value="ECO:0007669"/>
    <property type="project" value="TreeGrafter"/>
</dbReference>
<dbReference type="Pfam" id="PF22995">
    <property type="entry name" value="C2CH-3rd_BIRD-IDD"/>
    <property type="match status" value="1"/>
</dbReference>
<keyword evidence="1" id="KW-0479">Metal-binding</keyword>
<keyword evidence="2" id="KW-0677">Repeat</keyword>
<evidence type="ECO:0000256" key="7">
    <source>
        <dbReference type="PROSITE-ProRule" id="PRU00042"/>
    </source>
</evidence>
<evidence type="ECO:0000256" key="1">
    <source>
        <dbReference type="ARBA" id="ARBA00022723"/>
    </source>
</evidence>
<dbReference type="PANTHER" id="PTHR10593">
    <property type="entry name" value="SERINE/THREONINE-PROTEIN KINASE RIO"/>
    <property type="match status" value="1"/>
</dbReference>
<sequence>MLNSTFVSHGVGDHSGVNHLSCPLVTQGRPPMLHRVKKKRNQPGNPDPEAEVVALSPRTLMATNRFLCEICGKGFQRDQNLQLHRRGHNLPWKLKQRDGNGAARKKVYVCPEETCTHHHPSRALGDLTGIKKHFWRKHGEKRWSCIKCTKKYAVMSDWKAHFKTCGTREYKCSCGANFSRKDSFATHRAFCEALAEESARFTASLVAAAGAGAATEAPADVTPAGITPLFPTQQEQQQQQEQDQLSELLPFPCWDGPIRNPNPCLVPTRGNPQMGALPFILEDNQVPSSSIANAPFLSAAALLQEAETVGQLVNCTSTHTGERLNMEGMPPWQRSESQLTRDFLGVTSEPELDLLSIIDAGGLGGGADFMVSPPPPPLTAASSDRVSLSTNVTSAMRPGAPVGFGFHNHSAAAATPATAANVAWWEVRN</sequence>
<dbReference type="AlphaFoldDB" id="A0A7I8L428"/>
<keyword evidence="11" id="KW-1185">Reference proteome</keyword>
<evidence type="ECO:0000259" key="8">
    <source>
        <dbReference type="PROSITE" id="PS50157"/>
    </source>
</evidence>
<keyword evidence="6" id="KW-0804">Transcription</keyword>
<evidence type="ECO:0000313" key="10">
    <source>
        <dbReference type="EMBL" id="CAA7404035.1"/>
    </source>
</evidence>
<evidence type="ECO:0000256" key="2">
    <source>
        <dbReference type="ARBA" id="ARBA00022737"/>
    </source>
</evidence>
<evidence type="ECO:0000313" key="11">
    <source>
        <dbReference type="Proteomes" id="UP000663760"/>
    </source>
</evidence>
<dbReference type="Proteomes" id="UP000663760">
    <property type="component" value="Chromosome 10"/>
</dbReference>
<gene>
    <name evidence="9" type="ORF">SI7747_10013604</name>
    <name evidence="10" type="ORF">SI8410_10014713</name>
</gene>
<dbReference type="PROSITE" id="PS00028">
    <property type="entry name" value="ZINC_FINGER_C2H2_1"/>
    <property type="match status" value="1"/>
</dbReference>
<keyword evidence="5" id="KW-0805">Transcription regulation</keyword>
<reference evidence="10" key="1">
    <citation type="submission" date="2020-02" db="EMBL/GenBank/DDBJ databases">
        <authorList>
            <person name="Scholz U."/>
            <person name="Mascher M."/>
            <person name="Fiebig A."/>
        </authorList>
    </citation>
    <scope>NUCLEOTIDE SEQUENCE</scope>
</reference>
<proteinExistence type="predicted"/>
<dbReference type="PANTHER" id="PTHR10593:SF136">
    <property type="entry name" value="PROTEIN INDETERMINATE-DOMAIN 12"/>
    <property type="match status" value="1"/>
</dbReference>
<name>A0A7I8L428_SPIIN</name>
<dbReference type="GO" id="GO:0005634">
    <property type="term" value="C:nucleus"/>
    <property type="evidence" value="ECO:0007669"/>
    <property type="project" value="TreeGrafter"/>
</dbReference>
<feature type="domain" description="C2H2-type" evidence="8">
    <location>
        <begin position="66"/>
        <end position="88"/>
    </location>
</feature>
<evidence type="ECO:0000256" key="4">
    <source>
        <dbReference type="ARBA" id="ARBA00022833"/>
    </source>
</evidence>
<dbReference type="Pfam" id="PF22992">
    <property type="entry name" value="C2CH-4th_BIRD-IDD"/>
    <property type="match status" value="1"/>
</dbReference>
<dbReference type="FunFam" id="3.30.160.60:FF:000554">
    <property type="entry name" value="protein indeterminate-domain 12-like"/>
    <property type="match status" value="1"/>
</dbReference>
<dbReference type="SUPFAM" id="SSF57667">
    <property type="entry name" value="beta-beta-alpha zinc fingers"/>
    <property type="match status" value="1"/>
</dbReference>
<dbReference type="PROSITE" id="PS50157">
    <property type="entry name" value="ZINC_FINGER_C2H2_2"/>
    <property type="match status" value="1"/>
</dbReference>
<keyword evidence="3 7" id="KW-0863">Zinc-finger</keyword>
<dbReference type="Pfam" id="PF22996">
    <property type="entry name" value="C2H2-2nd_BIRD-IDD"/>
    <property type="match status" value="1"/>
</dbReference>
<dbReference type="OrthoDB" id="6354171at2759"/>
<keyword evidence="4" id="KW-0862">Zinc</keyword>
<organism evidence="10 11">
    <name type="scientific">Spirodela intermedia</name>
    <name type="common">Intermediate duckweed</name>
    <dbReference type="NCBI Taxonomy" id="51605"/>
    <lineage>
        <taxon>Eukaryota</taxon>
        <taxon>Viridiplantae</taxon>
        <taxon>Streptophyta</taxon>
        <taxon>Embryophyta</taxon>
        <taxon>Tracheophyta</taxon>
        <taxon>Spermatophyta</taxon>
        <taxon>Magnoliopsida</taxon>
        <taxon>Liliopsida</taxon>
        <taxon>Araceae</taxon>
        <taxon>Lemnoideae</taxon>
        <taxon>Spirodela</taxon>
    </lineage>
</organism>
<dbReference type="EMBL" id="LR743597">
    <property type="protein sequence ID" value="CAA2627955.1"/>
    <property type="molecule type" value="Genomic_DNA"/>
</dbReference>
<dbReference type="InterPro" id="IPR013087">
    <property type="entry name" value="Znf_C2H2_type"/>
</dbReference>
<dbReference type="EMBL" id="LR746273">
    <property type="protein sequence ID" value="CAA7404035.1"/>
    <property type="molecule type" value="Genomic_DNA"/>
</dbReference>
<evidence type="ECO:0000256" key="5">
    <source>
        <dbReference type="ARBA" id="ARBA00023015"/>
    </source>
</evidence>
<protein>
    <recommendedName>
        <fullName evidence="8">C2H2-type domain-containing protein</fullName>
    </recommendedName>
</protein>
<evidence type="ECO:0000313" key="9">
    <source>
        <dbReference type="EMBL" id="CAA2627955.1"/>
    </source>
</evidence>
<dbReference type="InterPro" id="IPR055187">
    <property type="entry name" value="C2CH-3rd_BIRD-IDD"/>
</dbReference>
<dbReference type="Gene3D" id="3.30.160.60">
    <property type="entry name" value="Classic Zinc Finger"/>
    <property type="match status" value="2"/>
</dbReference>
<dbReference type="InterPro" id="IPR031140">
    <property type="entry name" value="IDD1-16"/>
</dbReference>
<accession>A0A7I8L428</accession>
<evidence type="ECO:0000256" key="3">
    <source>
        <dbReference type="ARBA" id="ARBA00022771"/>
    </source>
</evidence>